<dbReference type="Gene3D" id="2.30.30.230">
    <property type="entry name" value="Fumarylacetoacetase, N-terminal domain"/>
    <property type="match status" value="1"/>
</dbReference>
<evidence type="ECO:0000259" key="16">
    <source>
        <dbReference type="Pfam" id="PF09298"/>
    </source>
</evidence>
<dbReference type="EC" id="3.7.1.2" evidence="5"/>
<dbReference type="GO" id="GO:0004334">
    <property type="term" value="F:fumarylacetoacetase activity"/>
    <property type="evidence" value="ECO:0007669"/>
    <property type="project" value="UniProtKB-EC"/>
</dbReference>
<feature type="binding site" evidence="13">
    <location>
        <position position="247"/>
    </location>
    <ligand>
        <name>substrate</name>
    </ligand>
</feature>
<evidence type="ECO:0000256" key="13">
    <source>
        <dbReference type="PIRSR" id="PIRSR605959-2"/>
    </source>
</evidence>
<evidence type="ECO:0000256" key="11">
    <source>
        <dbReference type="ARBA" id="ARBA00023232"/>
    </source>
</evidence>
<dbReference type="SUPFAM" id="SSF63433">
    <property type="entry name" value="Fumarylacetoacetate hydrolase, FAH, N-terminal domain"/>
    <property type="match status" value="1"/>
</dbReference>
<comment type="similarity">
    <text evidence="4">Belongs to the FAH family.</text>
</comment>
<dbReference type="InterPro" id="IPR011234">
    <property type="entry name" value="Fumarylacetoacetase-like_C"/>
</dbReference>
<dbReference type="RefSeq" id="WP_147870639.1">
    <property type="nucleotide sequence ID" value="NZ_CP036264.1"/>
</dbReference>
<evidence type="ECO:0000256" key="4">
    <source>
        <dbReference type="ARBA" id="ARBA00010211"/>
    </source>
</evidence>
<evidence type="ECO:0000256" key="10">
    <source>
        <dbReference type="ARBA" id="ARBA00022878"/>
    </source>
</evidence>
<dbReference type="GO" id="GO:0006572">
    <property type="term" value="P:L-tyrosine catabolic process"/>
    <property type="evidence" value="ECO:0007669"/>
    <property type="project" value="UniProtKB-KW"/>
</dbReference>
<dbReference type="InterPro" id="IPR036462">
    <property type="entry name" value="Fumarylacetoacetase_N_sf"/>
</dbReference>
<feature type="binding site" evidence="13">
    <location>
        <position position="135"/>
    </location>
    <ligand>
        <name>substrate</name>
    </ligand>
</feature>
<dbReference type="InterPro" id="IPR015377">
    <property type="entry name" value="Fumarylacetoacetase_N"/>
</dbReference>
<keyword evidence="8 14" id="KW-0106">Calcium</keyword>
<dbReference type="EMBL" id="CP036264">
    <property type="protein sequence ID" value="QEG01579.1"/>
    <property type="molecule type" value="Genomic_DNA"/>
</dbReference>
<feature type="binding site" evidence="14">
    <location>
        <position position="208"/>
    </location>
    <ligand>
        <name>Ca(2+)</name>
        <dbReference type="ChEBI" id="CHEBI:29108"/>
    </ligand>
</feature>
<dbReference type="SUPFAM" id="SSF56529">
    <property type="entry name" value="FAH"/>
    <property type="match status" value="1"/>
</dbReference>
<dbReference type="GO" id="GO:1902000">
    <property type="term" value="P:homogentisate catabolic process"/>
    <property type="evidence" value="ECO:0007669"/>
    <property type="project" value="TreeGrafter"/>
</dbReference>
<feature type="domain" description="Fumarylacetoacetase-like C-terminal" evidence="15">
    <location>
        <begin position="132"/>
        <end position="419"/>
    </location>
</feature>
<dbReference type="GO" id="GO:0006559">
    <property type="term" value="P:L-phenylalanine catabolic process"/>
    <property type="evidence" value="ECO:0007669"/>
    <property type="project" value="UniProtKB-UniPathway"/>
</dbReference>
<dbReference type="Pfam" id="PF09298">
    <property type="entry name" value="FAA_hydrolase_N"/>
    <property type="match status" value="1"/>
</dbReference>
<feature type="active site" description="Proton acceptor" evidence="12">
    <location>
        <position position="140"/>
    </location>
</feature>
<evidence type="ECO:0000256" key="9">
    <source>
        <dbReference type="ARBA" id="ARBA00022842"/>
    </source>
</evidence>
<dbReference type="GO" id="GO:0046872">
    <property type="term" value="F:metal ion binding"/>
    <property type="evidence" value="ECO:0007669"/>
    <property type="project" value="UniProtKB-KW"/>
</dbReference>
<accession>A0A5B9MK38</accession>
<keyword evidence="9 14" id="KW-0460">Magnesium</keyword>
<feature type="binding site" evidence="13">
    <location>
        <position position="357"/>
    </location>
    <ligand>
        <name>substrate</name>
    </ligand>
</feature>
<dbReference type="InterPro" id="IPR036663">
    <property type="entry name" value="Fumarylacetoacetase_C_sf"/>
</dbReference>
<dbReference type="UniPathway" id="UPA00139">
    <property type="reaction ID" value="UER00341"/>
</dbReference>
<proteinExistence type="inferred from homology"/>
<feature type="binding site" evidence="14">
    <location>
        <position position="264"/>
    </location>
    <ligand>
        <name>Mg(2+)</name>
        <dbReference type="ChEBI" id="CHEBI:18420"/>
    </ligand>
</feature>
<dbReference type="KEGG" id="smam:Mal15_56560"/>
<dbReference type="PANTHER" id="PTHR43069:SF2">
    <property type="entry name" value="FUMARYLACETOACETASE"/>
    <property type="match status" value="1"/>
</dbReference>
<evidence type="ECO:0000256" key="6">
    <source>
        <dbReference type="ARBA" id="ARBA00022723"/>
    </source>
</evidence>
<feature type="binding site" evidence="14">
    <location>
        <position position="260"/>
    </location>
    <ligand>
        <name>Mg(2+)</name>
        <dbReference type="ChEBI" id="CHEBI:18420"/>
    </ligand>
</feature>
<sequence length="425" mass="46470">MISTTDPRLRSFVPAEPESHFPIQNLPYGVFRPPGGTPRVGVAIGDRVLDLSVLASRHLLDVPEAEHVFSQGSLNAFMALGRTAWGQTRRTISHLLRSDVATIRDDIELREQTLLPIEEVELLLPIEIGDYTDFYSSRHHATNVGSMIRGPENALNPNWVHLPVAYHGRASSVVVSGTNVFRPRGQRLTAQGDAPSLGPSRAVDFELEVGFVIGTGNTLGHPVSIDQAEEHVFGVVLVNDWSARDIQKWEYQPLGPFLSKNFATSISPWVVTLEALAPFRSEGPRQDPPPLPYLAGTTNRTFDIHLEAVLRTSRMPKGQRITATNLRHVYWSFSQQVAHHTVNGCNLRTGDLLATGTVSGPSPDSLGCLLEISQGGKQPLALATGETRTFLEDGDQVTLTGWCRGDGYRIGFGEVTGTVLPAREV</sequence>
<evidence type="ECO:0000313" key="17">
    <source>
        <dbReference type="EMBL" id="QEG01579.1"/>
    </source>
</evidence>
<evidence type="ECO:0000256" key="3">
    <source>
        <dbReference type="ARBA" id="ARBA00004782"/>
    </source>
</evidence>
<feature type="binding site" evidence="13">
    <location>
        <position position="251"/>
    </location>
    <ligand>
        <name>substrate</name>
    </ligand>
</feature>
<evidence type="ECO:0000256" key="14">
    <source>
        <dbReference type="PIRSR" id="PIRSR605959-3"/>
    </source>
</evidence>
<reference evidence="17 18" key="1">
    <citation type="submission" date="2019-02" db="EMBL/GenBank/DDBJ databases">
        <title>Planctomycetal bacteria perform biofilm scaping via a novel small molecule.</title>
        <authorList>
            <person name="Jeske O."/>
            <person name="Boedeker C."/>
            <person name="Wiegand S."/>
            <person name="Breitling P."/>
            <person name="Kallscheuer N."/>
            <person name="Jogler M."/>
            <person name="Rohde M."/>
            <person name="Petersen J."/>
            <person name="Medema M.H."/>
            <person name="Surup F."/>
            <person name="Jogler C."/>
        </authorList>
    </citation>
    <scope>NUCLEOTIDE SEQUENCE [LARGE SCALE GENOMIC DNA]</scope>
    <source>
        <strain evidence="17 18">Mal15</strain>
    </source>
</reference>
<organism evidence="17 18">
    <name type="scientific">Stieleria maiorica</name>
    <dbReference type="NCBI Taxonomy" id="2795974"/>
    <lineage>
        <taxon>Bacteria</taxon>
        <taxon>Pseudomonadati</taxon>
        <taxon>Planctomycetota</taxon>
        <taxon>Planctomycetia</taxon>
        <taxon>Pirellulales</taxon>
        <taxon>Pirellulaceae</taxon>
        <taxon>Stieleria</taxon>
    </lineage>
</organism>
<dbReference type="PANTHER" id="PTHR43069">
    <property type="entry name" value="FUMARYLACETOACETASE"/>
    <property type="match status" value="1"/>
</dbReference>
<protein>
    <recommendedName>
        <fullName evidence="5">fumarylacetoacetase</fullName>
        <ecNumber evidence="5">3.7.1.2</ecNumber>
    </recommendedName>
</protein>
<evidence type="ECO:0000313" key="18">
    <source>
        <dbReference type="Proteomes" id="UP000321353"/>
    </source>
</evidence>
<dbReference type="Gene3D" id="3.90.850.10">
    <property type="entry name" value="Fumarylacetoacetase-like, C-terminal domain"/>
    <property type="match status" value="1"/>
</dbReference>
<evidence type="ECO:0000256" key="7">
    <source>
        <dbReference type="ARBA" id="ARBA00022801"/>
    </source>
</evidence>
<comment type="cofactor">
    <cofactor evidence="1 14">
        <name>Ca(2+)</name>
        <dbReference type="ChEBI" id="CHEBI:29108"/>
    </cofactor>
</comment>
<name>A0A5B9MK38_9BACT</name>
<keyword evidence="11" id="KW-0585">Phenylalanine catabolism</keyword>
<gene>
    <name evidence="17" type="ORF">Mal15_56560</name>
</gene>
<feature type="binding site" evidence="14">
    <location>
        <position position="240"/>
    </location>
    <ligand>
        <name>Mg(2+)</name>
        <dbReference type="ChEBI" id="CHEBI:18420"/>
    </ligand>
</feature>
<dbReference type="InterPro" id="IPR005959">
    <property type="entry name" value="Fumarylacetoacetase"/>
</dbReference>
<dbReference type="FunFam" id="3.90.850.10:FF:000004">
    <property type="entry name" value="Fumarylacetoacetase"/>
    <property type="match status" value="1"/>
</dbReference>
<evidence type="ECO:0000256" key="1">
    <source>
        <dbReference type="ARBA" id="ARBA00001913"/>
    </source>
</evidence>
<evidence type="ECO:0000256" key="5">
    <source>
        <dbReference type="ARBA" id="ARBA00012094"/>
    </source>
</evidence>
<evidence type="ECO:0000256" key="12">
    <source>
        <dbReference type="PIRSR" id="PIRSR605959-1"/>
    </source>
</evidence>
<feature type="binding site" evidence="13">
    <location>
        <position position="149"/>
    </location>
    <ligand>
        <name>substrate</name>
    </ligand>
</feature>
<feature type="binding site" evidence="14">
    <location>
        <position position="206"/>
    </location>
    <ligand>
        <name>Ca(2+)</name>
        <dbReference type="ChEBI" id="CHEBI:29108"/>
    </ligand>
</feature>
<keyword evidence="6 14" id="KW-0479">Metal-binding</keyword>
<evidence type="ECO:0000256" key="8">
    <source>
        <dbReference type="ARBA" id="ARBA00022837"/>
    </source>
</evidence>
<feature type="binding site" evidence="14">
    <location>
        <position position="240"/>
    </location>
    <ligand>
        <name>Ca(2+)</name>
        <dbReference type="ChEBI" id="CHEBI:29108"/>
    </ligand>
</feature>
<keyword evidence="18" id="KW-1185">Reference proteome</keyword>
<dbReference type="Pfam" id="PF01557">
    <property type="entry name" value="FAA_hydrolase"/>
    <property type="match status" value="1"/>
</dbReference>
<feature type="binding site" evidence="14">
    <location>
        <position position="133"/>
    </location>
    <ligand>
        <name>Ca(2+)</name>
        <dbReference type="ChEBI" id="CHEBI:29108"/>
    </ligand>
</feature>
<evidence type="ECO:0000256" key="2">
    <source>
        <dbReference type="ARBA" id="ARBA00001946"/>
    </source>
</evidence>
<dbReference type="Proteomes" id="UP000321353">
    <property type="component" value="Chromosome"/>
</dbReference>
<evidence type="ECO:0000259" key="15">
    <source>
        <dbReference type="Pfam" id="PF01557"/>
    </source>
</evidence>
<keyword evidence="7 17" id="KW-0378">Hydrolase</keyword>
<dbReference type="NCBIfam" id="TIGR01266">
    <property type="entry name" value="fum_ac_acetase"/>
    <property type="match status" value="1"/>
</dbReference>
<keyword evidence="10" id="KW-0828">Tyrosine catabolism</keyword>
<dbReference type="AlphaFoldDB" id="A0A5B9MK38"/>
<comment type="pathway">
    <text evidence="3">Amino-acid degradation; L-phenylalanine degradation; acetoacetate and fumarate from L-phenylalanine: step 6/6.</text>
</comment>
<feature type="domain" description="Fumarylacetoacetase N-terminal" evidence="16">
    <location>
        <begin position="24"/>
        <end position="125"/>
    </location>
</feature>
<comment type="cofactor">
    <cofactor evidence="2 14">
        <name>Mg(2+)</name>
        <dbReference type="ChEBI" id="CHEBI:18420"/>
    </cofactor>
</comment>